<reference evidence="2 3" key="1">
    <citation type="submission" date="2021-01" db="EMBL/GenBank/DDBJ databases">
        <title>Whole genome shotgun sequence of Verrucosispora gifhornensis NBRC 16317.</title>
        <authorList>
            <person name="Komaki H."/>
            <person name="Tamura T."/>
        </authorList>
    </citation>
    <scope>NUCLEOTIDE SEQUENCE [LARGE SCALE GENOMIC DNA]</scope>
    <source>
        <strain evidence="2 3">NBRC 16317</strain>
    </source>
</reference>
<dbReference type="Pfam" id="PF20239">
    <property type="entry name" value="DUF6596"/>
    <property type="match status" value="1"/>
</dbReference>
<dbReference type="PANTHER" id="PTHR47756:SF1">
    <property type="entry name" value="BLL0085 PROTEIN"/>
    <property type="match status" value="1"/>
</dbReference>
<evidence type="ECO:0000313" key="2">
    <source>
        <dbReference type="EMBL" id="GIJ18218.1"/>
    </source>
</evidence>
<dbReference type="Proteomes" id="UP000647860">
    <property type="component" value="Unassembled WGS sequence"/>
</dbReference>
<dbReference type="PANTHER" id="PTHR47756">
    <property type="entry name" value="BLL6612 PROTEIN-RELATED"/>
    <property type="match status" value="1"/>
</dbReference>
<accession>A0ABQ4IJY3</accession>
<dbReference type="RefSeq" id="WP_204292600.1">
    <property type="nucleotide sequence ID" value="NZ_BAAAGZ010000037.1"/>
</dbReference>
<dbReference type="EMBL" id="BOPA01000037">
    <property type="protein sequence ID" value="GIJ18218.1"/>
    <property type="molecule type" value="Genomic_DNA"/>
</dbReference>
<evidence type="ECO:0000313" key="3">
    <source>
        <dbReference type="Proteomes" id="UP000647860"/>
    </source>
</evidence>
<sequence>MIYLVFNEGYLSSSRSAQRRELAREGVELARQLAELLPGEPEADGLAALLELHQARAAARFDSWGRIVLLDKQDRRRWDRPAIERAALRLRAAVRPGRTGPYQLQAGIAALQPDDAADDLLEFQVRPVGDDRLAVRAGADGPRRVAGIQLGTAGDDLAGRLPPDFCRGRLAERSYRGGVGGLTDSPSTRIVTRSG</sequence>
<dbReference type="InterPro" id="IPR046531">
    <property type="entry name" value="DUF6596"/>
</dbReference>
<evidence type="ECO:0000259" key="1">
    <source>
        <dbReference type="Pfam" id="PF20239"/>
    </source>
</evidence>
<gene>
    <name evidence="2" type="ORF">Vgi01_49020</name>
</gene>
<protein>
    <recommendedName>
        <fullName evidence="1">DUF6596 domain-containing protein</fullName>
    </recommendedName>
</protein>
<keyword evidence="3" id="KW-1185">Reference proteome</keyword>
<comment type="caution">
    <text evidence="2">The sequence shown here is derived from an EMBL/GenBank/DDBJ whole genome shotgun (WGS) entry which is preliminary data.</text>
</comment>
<feature type="domain" description="DUF6596" evidence="1">
    <location>
        <begin position="1"/>
        <end position="93"/>
    </location>
</feature>
<name>A0ABQ4IJY3_9ACTN</name>
<organism evidence="2 3">
    <name type="scientific">Micromonospora gifhornensis</name>
    <dbReference type="NCBI Taxonomy" id="84594"/>
    <lineage>
        <taxon>Bacteria</taxon>
        <taxon>Bacillati</taxon>
        <taxon>Actinomycetota</taxon>
        <taxon>Actinomycetes</taxon>
        <taxon>Micromonosporales</taxon>
        <taxon>Micromonosporaceae</taxon>
        <taxon>Micromonospora</taxon>
    </lineage>
</organism>
<proteinExistence type="predicted"/>